<protein>
    <submittedName>
        <fullName evidence="7">Membrane-spanning 4-domains subfamily A member 4A-like</fullName>
    </submittedName>
</protein>
<evidence type="ECO:0000256" key="4">
    <source>
        <dbReference type="ARBA" id="ARBA00022989"/>
    </source>
</evidence>
<dbReference type="PANTHER" id="PTHR23320:SF128">
    <property type="entry name" value="MEMBRANE-SPANNING 4-DOMAINS SUBFAMILY A MEMBER 4A"/>
    <property type="match status" value="1"/>
</dbReference>
<feature type="transmembrane region" description="Helical" evidence="6">
    <location>
        <begin position="85"/>
        <end position="104"/>
    </location>
</feature>
<dbReference type="InterPro" id="IPR030417">
    <property type="entry name" value="MS4A"/>
</dbReference>
<evidence type="ECO:0000256" key="3">
    <source>
        <dbReference type="ARBA" id="ARBA00022692"/>
    </source>
</evidence>
<comment type="similarity">
    <text evidence="2">Belongs to the MS4A family.</text>
</comment>
<proteinExistence type="inferred from homology"/>
<dbReference type="GO" id="GO:0016020">
    <property type="term" value="C:membrane"/>
    <property type="evidence" value="ECO:0007669"/>
    <property type="project" value="UniProtKB-SubCell"/>
</dbReference>
<feature type="transmembrane region" description="Helical" evidence="6">
    <location>
        <begin position="160"/>
        <end position="178"/>
    </location>
</feature>
<feature type="transmembrane region" description="Helical" evidence="6">
    <location>
        <begin position="116"/>
        <end position="140"/>
    </location>
</feature>
<dbReference type="Ensembl" id="ENSAMXT00000057709.1">
    <property type="protein sequence ID" value="ENSAMXP00000048566.1"/>
    <property type="gene ID" value="ENSAMXG00000032422.1"/>
</dbReference>
<keyword evidence="8" id="KW-1185">Reference proteome</keyword>
<evidence type="ECO:0000256" key="1">
    <source>
        <dbReference type="ARBA" id="ARBA00004141"/>
    </source>
</evidence>
<evidence type="ECO:0000313" key="7">
    <source>
        <dbReference type="Ensembl" id="ENSAMXP00000048566.1"/>
    </source>
</evidence>
<keyword evidence="4 6" id="KW-1133">Transmembrane helix</keyword>
<dbReference type="InParanoid" id="A0A3B1K3K0"/>
<sequence length="209" mass="21967">MATSVQPAENTIHGFTIVTHVVPAGTGHYGQSTEAGASTTGQFGKFLKGDPKALGVVQIMIGIITFMLGIVSAVFFFTASKVTGVMFWGAVLYMVSGGLSVDASKKAHGCVVKGSLVMNVFSAVAAGIAIIVMAVDIAIANPCYRHYYYYSRSDEDLCGLWHGIAGIQLVLAVLEFIISICTSAFACKATCCNDPTQVMFVPAHPVTTV</sequence>
<evidence type="ECO:0000256" key="2">
    <source>
        <dbReference type="ARBA" id="ARBA00009565"/>
    </source>
</evidence>
<organism evidence="7 8">
    <name type="scientific">Astyanax mexicanus</name>
    <name type="common">Blind cave fish</name>
    <name type="synonym">Astyanax fasciatus mexicanus</name>
    <dbReference type="NCBI Taxonomy" id="7994"/>
    <lineage>
        <taxon>Eukaryota</taxon>
        <taxon>Metazoa</taxon>
        <taxon>Chordata</taxon>
        <taxon>Craniata</taxon>
        <taxon>Vertebrata</taxon>
        <taxon>Euteleostomi</taxon>
        <taxon>Actinopterygii</taxon>
        <taxon>Neopterygii</taxon>
        <taxon>Teleostei</taxon>
        <taxon>Ostariophysi</taxon>
        <taxon>Characiformes</taxon>
        <taxon>Characoidei</taxon>
        <taxon>Acestrorhamphidae</taxon>
        <taxon>Acestrorhamphinae</taxon>
        <taxon>Astyanax</taxon>
    </lineage>
</organism>
<reference evidence="7" key="3">
    <citation type="submission" date="2025-08" db="UniProtKB">
        <authorList>
            <consortium name="Ensembl"/>
        </authorList>
    </citation>
    <scope>IDENTIFICATION</scope>
</reference>
<accession>A0A3B1K3K0</accession>
<feature type="transmembrane region" description="Helical" evidence="6">
    <location>
        <begin position="53"/>
        <end position="79"/>
    </location>
</feature>
<dbReference type="Pfam" id="PF04103">
    <property type="entry name" value="CD20"/>
    <property type="match status" value="1"/>
</dbReference>
<evidence type="ECO:0000256" key="5">
    <source>
        <dbReference type="ARBA" id="ARBA00023136"/>
    </source>
</evidence>
<reference evidence="8" key="2">
    <citation type="journal article" date="2014" name="Nat. Commun.">
        <title>The cavefish genome reveals candidate genes for eye loss.</title>
        <authorList>
            <person name="McGaugh S.E."/>
            <person name="Gross J.B."/>
            <person name="Aken B."/>
            <person name="Blin M."/>
            <person name="Borowsky R."/>
            <person name="Chalopin D."/>
            <person name="Hinaux H."/>
            <person name="Jeffery W.R."/>
            <person name="Keene A."/>
            <person name="Ma L."/>
            <person name="Minx P."/>
            <person name="Murphy D."/>
            <person name="O'Quin K.E."/>
            <person name="Retaux S."/>
            <person name="Rohner N."/>
            <person name="Searle S.M."/>
            <person name="Stahl B.A."/>
            <person name="Tabin C."/>
            <person name="Volff J.N."/>
            <person name="Yoshizawa M."/>
            <person name="Warren W.C."/>
        </authorList>
    </citation>
    <scope>NUCLEOTIDE SEQUENCE [LARGE SCALE GENOMIC DNA]</scope>
    <source>
        <strain evidence="8">female</strain>
    </source>
</reference>
<keyword evidence="5 6" id="KW-0472">Membrane</keyword>
<keyword evidence="3 6" id="KW-0812">Transmembrane</keyword>
<name>A0A3B1K3K0_ASTMX</name>
<dbReference type="Proteomes" id="UP000018467">
    <property type="component" value="Unassembled WGS sequence"/>
</dbReference>
<dbReference type="GeneTree" id="ENSGT00940000163727"/>
<dbReference type="InterPro" id="IPR007237">
    <property type="entry name" value="CD20-like"/>
</dbReference>
<reference evidence="7" key="4">
    <citation type="submission" date="2025-09" db="UniProtKB">
        <authorList>
            <consortium name="Ensembl"/>
        </authorList>
    </citation>
    <scope>IDENTIFICATION</scope>
</reference>
<evidence type="ECO:0000313" key="8">
    <source>
        <dbReference type="Proteomes" id="UP000018467"/>
    </source>
</evidence>
<dbReference type="Bgee" id="ENSAMXG00000032422">
    <property type="expression patterns" value="Expressed in zone of skin and 2 other cell types or tissues"/>
</dbReference>
<reference evidence="8" key="1">
    <citation type="submission" date="2013-03" db="EMBL/GenBank/DDBJ databases">
        <authorList>
            <person name="Jeffery W."/>
            <person name="Warren W."/>
            <person name="Wilson R.K."/>
        </authorList>
    </citation>
    <scope>NUCLEOTIDE SEQUENCE</scope>
    <source>
        <strain evidence="8">female</strain>
    </source>
</reference>
<dbReference type="PANTHER" id="PTHR23320">
    <property type="entry name" value="MEMBRANE-SPANNING 4-DOMAINS SUBFAMILY A MS4A -RELATED"/>
    <property type="match status" value="1"/>
</dbReference>
<comment type="subcellular location">
    <subcellularLocation>
        <location evidence="1">Membrane</location>
        <topology evidence="1">Multi-pass membrane protein</topology>
    </subcellularLocation>
</comment>
<evidence type="ECO:0000256" key="6">
    <source>
        <dbReference type="SAM" id="Phobius"/>
    </source>
</evidence>
<dbReference type="AlphaFoldDB" id="A0A3B1K3K0"/>